<keyword evidence="3" id="KW-0969">Cilium</keyword>
<comment type="similarity">
    <text evidence="2">Belongs to the IFT57 family.</text>
</comment>
<keyword evidence="7" id="KW-1185">Reference proteome</keyword>
<dbReference type="GO" id="GO:0005794">
    <property type="term" value="C:Golgi apparatus"/>
    <property type="evidence" value="ECO:0007669"/>
    <property type="project" value="TreeGrafter"/>
</dbReference>
<keyword evidence="5" id="KW-0175">Coiled coil</keyword>
<dbReference type="GO" id="GO:0030992">
    <property type="term" value="C:intraciliary transport particle B"/>
    <property type="evidence" value="ECO:0007669"/>
    <property type="project" value="TreeGrafter"/>
</dbReference>
<dbReference type="PANTHER" id="PTHR16011:SF0">
    <property type="entry name" value="INTRAFLAGELLAR TRANSPORT PROTEIN 57 HOMOLOG"/>
    <property type="match status" value="1"/>
</dbReference>
<evidence type="ECO:0000256" key="5">
    <source>
        <dbReference type="SAM" id="Coils"/>
    </source>
</evidence>
<dbReference type="Proteomes" id="UP000078200">
    <property type="component" value="Unassembled WGS sequence"/>
</dbReference>
<feature type="coiled-coil region" evidence="5">
    <location>
        <begin position="277"/>
        <end position="373"/>
    </location>
</feature>
<name>A0A1A9V064_GLOAU</name>
<evidence type="ECO:0000256" key="4">
    <source>
        <dbReference type="ARBA" id="ARBA00023273"/>
    </source>
</evidence>
<keyword evidence="4" id="KW-0966">Cell projection</keyword>
<dbReference type="VEuPathDB" id="VectorBase:GAUT021480"/>
<evidence type="ECO:0000256" key="2">
    <source>
        <dbReference type="ARBA" id="ARBA00009415"/>
    </source>
</evidence>
<sequence>MDEMPATAEAHNLPVNSFQADDLLEKLKLLNYEKNLLSEVKMKPISRFYFLKSTNPGEQFYMFTLIAWWLLEKLGKHTMAKPQESDDPNDVIAKIVLLLQEMDVPVDFTPNKLIRGAGASCIFVLDTLATQALKVIKFSCQKPHITQEEEVINDYMEDNAEIILEKIEDEQNGIMSDDSGEFDVNGYNFRQWQNQTIRSTDKNLNSLEITDKLTDQQFWRLEFEQVLPQLKVFVKSDIRDWRAHLAQMESFKKNIDEITEDTQLELKKLYNEFTYILEKVESREKHLNNELQKLIQQYKEISIELSHVQHGHTQMLAQTEHSLEELKAVIAENDNKKSEMERRGQMMSDSSFVMQIKKAVAKLKDDVAHLNLEVALLVSGIDREIVRKITNTMDTSRDY</sequence>
<organism evidence="6 7">
    <name type="scientific">Glossina austeni</name>
    <name type="common">Savannah tsetse fly</name>
    <dbReference type="NCBI Taxonomy" id="7395"/>
    <lineage>
        <taxon>Eukaryota</taxon>
        <taxon>Metazoa</taxon>
        <taxon>Ecdysozoa</taxon>
        <taxon>Arthropoda</taxon>
        <taxon>Hexapoda</taxon>
        <taxon>Insecta</taxon>
        <taxon>Pterygota</taxon>
        <taxon>Neoptera</taxon>
        <taxon>Endopterygota</taxon>
        <taxon>Diptera</taxon>
        <taxon>Brachycera</taxon>
        <taxon>Muscomorpha</taxon>
        <taxon>Hippoboscoidea</taxon>
        <taxon>Glossinidae</taxon>
        <taxon>Glossina</taxon>
    </lineage>
</organism>
<protein>
    <submittedName>
        <fullName evidence="6">Uncharacterized protein</fullName>
    </submittedName>
</protein>
<reference evidence="6" key="1">
    <citation type="submission" date="2020-05" db="UniProtKB">
        <authorList>
            <consortium name="EnsemblMetazoa"/>
        </authorList>
    </citation>
    <scope>IDENTIFICATION</scope>
    <source>
        <strain evidence="6">TTRI</strain>
    </source>
</reference>
<dbReference type="PANTHER" id="PTHR16011">
    <property type="entry name" value="IFT57/HIPPI"/>
    <property type="match status" value="1"/>
</dbReference>
<dbReference type="GO" id="GO:0042073">
    <property type="term" value="P:intraciliary transport"/>
    <property type="evidence" value="ECO:0007669"/>
    <property type="project" value="TreeGrafter"/>
</dbReference>
<dbReference type="EnsemblMetazoa" id="GAUT021480-RA">
    <property type="protein sequence ID" value="GAUT021480-PA"/>
    <property type="gene ID" value="GAUT021480"/>
</dbReference>
<accession>A0A1A9V064</accession>
<evidence type="ECO:0000313" key="7">
    <source>
        <dbReference type="Proteomes" id="UP000078200"/>
    </source>
</evidence>
<dbReference type="STRING" id="7395.A0A1A9V064"/>
<dbReference type="InterPro" id="IPR019530">
    <property type="entry name" value="Intra-flagellar_transport_57"/>
</dbReference>
<evidence type="ECO:0000256" key="1">
    <source>
        <dbReference type="ARBA" id="ARBA00004138"/>
    </source>
</evidence>
<evidence type="ECO:0000313" key="6">
    <source>
        <dbReference type="EnsemblMetazoa" id="GAUT021480-PA"/>
    </source>
</evidence>
<comment type="subcellular location">
    <subcellularLocation>
        <location evidence="1">Cell projection</location>
        <location evidence="1">Cilium</location>
    </subcellularLocation>
</comment>
<dbReference type="GO" id="GO:0005815">
    <property type="term" value="C:microtubule organizing center"/>
    <property type="evidence" value="ECO:0007669"/>
    <property type="project" value="TreeGrafter"/>
</dbReference>
<proteinExistence type="inferred from homology"/>
<dbReference type="GO" id="GO:0005929">
    <property type="term" value="C:cilium"/>
    <property type="evidence" value="ECO:0007669"/>
    <property type="project" value="UniProtKB-SubCell"/>
</dbReference>
<dbReference type="Pfam" id="PF10498">
    <property type="entry name" value="IFT57"/>
    <property type="match status" value="1"/>
</dbReference>
<evidence type="ECO:0000256" key="3">
    <source>
        <dbReference type="ARBA" id="ARBA00023069"/>
    </source>
</evidence>
<dbReference type="GO" id="GO:1905515">
    <property type="term" value="P:non-motile cilium assembly"/>
    <property type="evidence" value="ECO:0007669"/>
    <property type="project" value="TreeGrafter"/>
</dbReference>
<dbReference type="AlphaFoldDB" id="A0A1A9V064"/>